<sequence>MRRGCAGLRRNGLRASLGSAREKMWIRPWSLLIRLDHRLIDSVT</sequence>
<gene>
    <name evidence="1" type="ORF">C7S16_2385</name>
</gene>
<proteinExistence type="predicted"/>
<protein>
    <submittedName>
        <fullName evidence="1">Uncharacterized protein</fullName>
    </submittedName>
</protein>
<comment type="caution">
    <text evidence="1">The sequence shown here is derived from an EMBL/GenBank/DDBJ whole genome shotgun (WGS) entry which is preliminary data.</text>
</comment>
<evidence type="ECO:0000313" key="2">
    <source>
        <dbReference type="Proteomes" id="UP001272137"/>
    </source>
</evidence>
<name>A0AAW9D2H2_BURTH</name>
<accession>A0AAW9D2H2</accession>
<dbReference type="Proteomes" id="UP001272137">
    <property type="component" value="Unassembled WGS sequence"/>
</dbReference>
<dbReference type="AlphaFoldDB" id="A0AAW9D2H2"/>
<evidence type="ECO:0000313" key="1">
    <source>
        <dbReference type="EMBL" id="MDW9255693.1"/>
    </source>
</evidence>
<dbReference type="EMBL" id="QXCT01000002">
    <property type="protein sequence ID" value="MDW9255693.1"/>
    <property type="molecule type" value="Genomic_DNA"/>
</dbReference>
<organism evidence="1 2">
    <name type="scientific">Burkholderia thailandensis</name>
    <dbReference type="NCBI Taxonomy" id="57975"/>
    <lineage>
        <taxon>Bacteria</taxon>
        <taxon>Pseudomonadati</taxon>
        <taxon>Pseudomonadota</taxon>
        <taxon>Betaproteobacteria</taxon>
        <taxon>Burkholderiales</taxon>
        <taxon>Burkholderiaceae</taxon>
        <taxon>Burkholderia</taxon>
        <taxon>pseudomallei group</taxon>
    </lineage>
</organism>
<reference evidence="1" key="1">
    <citation type="submission" date="2018-08" db="EMBL/GenBank/DDBJ databases">
        <title>Identification of Burkholderia cepacia strains that express a Burkholderia pseudomallei-like capsular polysaccharide.</title>
        <authorList>
            <person name="Burtnick M.N."/>
            <person name="Vongsouvath M."/>
            <person name="Newton P."/>
            <person name="Wuthiekanun V."/>
            <person name="Limmathurotsakul D."/>
            <person name="Brett P.J."/>
            <person name="Chantratita N."/>
            <person name="Dance D.A."/>
        </authorList>
    </citation>
    <scope>NUCLEOTIDE SEQUENCE</scope>
    <source>
        <strain evidence="1">SBXCC001</strain>
    </source>
</reference>